<accession>A0A1Y1HN36</accession>
<evidence type="ECO:0000259" key="14">
    <source>
        <dbReference type="PROSITE" id="PS50011"/>
    </source>
</evidence>
<keyword evidence="9" id="KW-0862">Zinc</keyword>
<gene>
    <name evidence="16" type="ORF">KFL_000450110</name>
</gene>
<keyword evidence="10" id="KW-0067">ATP-binding</keyword>
<reference evidence="16 17" key="1">
    <citation type="journal article" date="2014" name="Nat. Commun.">
        <title>Klebsormidium flaccidum genome reveals primary factors for plant terrestrial adaptation.</title>
        <authorList>
            <person name="Hori K."/>
            <person name="Maruyama F."/>
            <person name="Fujisawa T."/>
            <person name="Togashi T."/>
            <person name="Yamamoto N."/>
            <person name="Seo M."/>
            <person name="Sato S."/>
            <person name="Yamada T."/>
            <person name="Mori H."/>
            <person name="Tajima N."/>
            <person name="Moriyama T."/>
            <person name="Ikeuchi M."/>
            <person name="Watanabe M."/>
            <person name="Wada H."/>
            <person name="Kobayashi K."/>
            <person name="Saito M."/>
            <person name="Masuda T."/>
            <person name="Sasaki-Sekimoto Y."/>
            <person name="Mashiguchi K."/>
            <person name="Awai K."/>
            <person name="Shimojima M."/>
            <person name="Masuda S."/>
            <person name="Iwai M."/>
            <person name="Nobusawa T."/>
            <person name="Narise T."/>
            <person name="Kondo S."/>
            <person name="Saito H."/>
            <person name="Sato R."/>
            <person name="Murakawa M."/>
            <person name="Ihara Y."/>
            <person name="Oshima-Yamada Y."/>
            <person name="Ohtaka K."/>
            <person name="Satoh M."/>
            <person name="Sonobe K."/>
            <person name="Ishii M."/>
            <person name="Ohtani R."/>
            <person name="Kanamori-Sato M."/>
            <person name="Honoki R."/>
            <person name="Miyazaki D."/>
            <person name="Mochizuki H."/>
            <person name="Umetsu J."/>
            <person name="Higashi K."/>
            <person name="Shibata D."/>
            <person name="Kamiya Y."/>
            <person name="Sato N."/>
            <person name="Nakamura Y."/>
            <person name="Tabata S."/>
            <person name="Ida S."/>
            <person name="Kurokawa K."/>
            <person name="Ohta H."/>
        </authorList>
    </citation>
    <scope>NUCLEOTIDE SEQUENCE [LARGE SCALE GENOMIC DNA]</scope>
    <source>
        <strain evidence="16 17">NIES-2285</strain>
    </source>
</reference>
<dbReference type="STRING" id="105231.A0A1Y1HN36"/>
<evidence type="ECO:0000256" key="13">
    <source>
        <dbReference type="SAM" id="MobiDB-lite"/>
    </source>
</evidence>
<feature type="region of interest" description="Disordered" evidence="13">
    <location>
        <begin position="734"/>
        <end position="772"/>
    </location>
</feature>
<keyword evidence="4" id="KW-0808">Transferase</keyword>
<feature type="region of interest" description="Disordered" evidence="13">
    <location>
        <begin position="627"/>
        <end position="719"/>
    </location>
</feature>
<dbReference type="FunFam" id="1.10.510.10:FF:000446">
    <property type="entry name" value="Microtubule associated serine/threonine kinase 2"/>
    <property type="match status" value="1"/>
</dbReference>
<dbReference type="InterPro" id="IPR000961">
    <property type="entry name" value="AGC-kinase_C"/>
</dbReference>
<evidence type="ECO:0000256" key="2">
    <source>
        <dbReference type="ARBA" id="ARBA00022527"/>
    </source>
</evidence>
<dbReference type="SUPFAM" id="SSF56112">
    <property type="entry name" value="Protein kinase-like (PK-like)"/>
    <property type="match status" value="1"/>
</dbReference>
<dbReference type="SMART" id="SM00220">
    <property type="entry name" value="S_TKc"/>
    <property type="match status" value="1"/>
</dbReference>
<evidence type="ECO:0000256" key="9">
    <source>
        <dbReference type="ARBA" id="ARBA00022833"/>
    </source>
</evidence>
<evidence type="ECO:0000256" key="12">
    <source>
        <dbReference type="ARBA" id="ARBA00048679"/>
    </source>
</evidence>
<keyword evidence="7" id="KW-0863">Zinc-finger</keyword>
<comment type="catalytic activity">
    <reaction evidence="11">
        <text>L-threonyl-[protein] + ATP = O-phospho-L-threonyl-[protein] + ADP + H(+)</text>
        <dbReference type="Rhea" id="RHEA:46608"/>
        <dbReference type="Rhea" id="RHEA-COMP:11060"/>
        <dbReference type="Rhea" id="RHEA-COMP:11605"/>
        <dbReference type="ChEBI" id="CHEBI:15378"/>
        <dbReference type="ChEBI" id="CHEBI:30013"/>
        <dbReference type="ChEBI" id="CHEBI:30616"/>
        <dbReference type="ChEBI" id="CHEBI:61977"/>
        <dbReference type="ChEBI" id="CHEBI:456216"/>
        <dbReference type="EC" id="2.7.11.1"/>
    </reaction>
</comment>
<dbReference type="GO" id="GO:0005524">
    <property type="term" value="F:ATP binding"/>
    <property type="evidence" value="ECO:0007669"/>
    <property type="project" value="UniProtKB-KW"/>
</dbReference>
<feature type="compositionally biased region" description="Polar residues" evidence="13">
    <location>
        <begin position="734"/>
        <end position="743"/>
    </location>
</feature>
<feature type="region of interest" description="Disordered" evidence="13">
    <location>
        <begin position="583"/>
        <end position="607"/>
    </location>
</feature>
<feature type="region of interest" description="Disordered" evidence="13">
    <location>
        <begin position="1090"/>
        <end position="1122"/>
    </location>
</feature>
<feature type="compositionally biased region" description="Basic and acidic residues" evidence="13">
    <location>
        <begin position="522"/>
        <end position="537"/>
    </location>
</feature>
<feature type="region of interest" description="Disordered" evidence="13">
    <location>
        <begin position="1028"/>
        <end position="1059"/>
    </location>
</feature>
<feature type="domain" description="Protein kinase" evidence="14">
    <location>
        <begin position="1253"/>
        <end position="1538"/>
    </location>
</feature>
<feature type="region of interest" description="Disordered" evidence="13">
    <location>
        <begin position="1410"/>
        <end position="1434"/>
    </location>
</feature>
<dbReference type="Proteomes" id="UP000054558">
    <property type="component" value="Unassembled WGS sequence"/>
</dbReference>
<dbReference type="PROSITE" id="PS50011">
    <property type="entry name" value="PROTEIN_KINASE_DOM"/>
    <property type="match status" value="1"/>
</dbReference>
<feature type="region of interest" description="Disordered" evidence="13">
    <location>
        <begin position="280"/>
        <end position="299"/>
    </location>
</feature>
<evidence type="ECO:0000256" key="6">
    <source>
        <dbReference type="ARBA" id="ARBA00022741"/>
    </source>
</evidence>
<feature type="region of interest" description="Disordered" evidence="13">
    <location>
        <begin position="53"/>
        <end position="198"/>
    </location>
</feature>
<dbReference type="EMBL" id="DF236994">
    <property type="protein sequence ID" value="GAQ80055.1"/>
    <property type="molecule type" value="Genomic_DNA"/>
</dbReference>
<dbReference type="PANTHER" id="PTHR24356:SF1">
    <property type="entry name" value="SERINE_THREONINE-PROTEIN KINASE GREATWALL"/>
    <property type="match status" value="1"/>
</dbReference>
<dbReference type="InterPro" id="IPR050236">
    <property type="entry name" value="Ser_Thr_kinase_AGC"/>
</dbReference>
<evidence type="ECO:0000259" key="15">
    <source>
        <dbReference type="PROSITE" id="PS51285"/>
    </source>
</evidence>
<dbReference type="PANTHER" id="PTHR24356">
    <property type="entry name" value="SERINE/THREONINE-PROTEIN KINASE"/>
    <property type="match status" value="1"/>
</dbReference>
<proteinExistence type="predicted"/>
<evidence type="ECO:0000256" key="7">
    <source>
        <dbReference type="ARBA" id="ARBA00022771"/>
    </source>
</evidence>
<dbReference type="InterPro" id="IPR000719">
    <property type="entry name" value="Prot_kinase_dom"/>
</dbReference>
<feature type="compositionally biased region" description="Polar residues" evidence="13">
    <location>
        <begin position="1043"/>
        <end position="1052"/>
    </location>
</feature>
<keyword evidence="3" id="KW-0597">Phosphoprotein</keyword>
<dbReference type="InterPro" id="IPR008271">
    <property type="entry name" value="Ser/Thr_kinase_AS"/>
</dbReference>
<keyword evidence="6" id="KW-0547">Nucleotide-binding</keyword>
<dbReference type="PROSITE" id="PS00108">
    <property type="entry name" value="PROTEIN_KINASE_ST"/>
    <property type="match status" value="1"/>
</dbReference>
<evidence type="ECO:0000256" key="5">
    <source>
        <dbReference type="ARBA" id="ARBA00022723"/>
    </source>
</evidence>
<evidence type="ECO:0000256" key="1">
    <source>
        <dbReference type="ARBA" id="ARBA00012513"/>
    </source>
</evidence>
<dbReference type="InterPro" id="IPR058783">
    <property type="entry name" value="IREH1/IRE-like_N"/>
</dbReference>
<feature type="region of interest" description="Disordered" evidence="13">
    <location>
        <begin position="1653"/>
        <end position="1682"/>
    </location>
</feature>
<feature type="region of interest" description="Disordered" evidence="13">
    <location>
        <begin position="1213"/>
        <end position="1247"/>
    </location>
</feature>
<feature type="compositionally biased region" description="Polar residues" evidence="13">
    <location>
        <begin position="89"/>
        <end position="99"/>
    </location>
</feature>
<keyword evidence="8" id="KW-0418">Kinase</keyword>
<dbReference type="Gene3D" id="1.10.510.10">
    <property type="entry name" value="Transferase(Phosphotransferase) domain 1"/>
    <property type="match status" value="1"/>
</dbReference>
<dbReference type="FunFam" id="3.30.200.20:FF:000147">
    <property type="entry name" value="probable serine/threonine protein kinase IREH1"/>
    <property type="match status" value="1"/>
</dbReference>
<feature type="compositionally biased region" description="Basic and acidic residues" evidence="13">
    <location>
        <begin position="146"/>
        <end position="160"/>
    </location>
</feature>
<protein>
    <recommendedName>
        <fullName evidence="1">non-specific serine/threonine protein kinase</fullName>
        <ecNumber evidence="1">2.7.11.1</ecNumber>
    </recommendedName>
</protein>
<feature type="region of interest" description="Disordered" evidence="13">
    <location>
        <begin position="501"/>
        <end position="552"/>
    </location>
</feature>
<evidence type="ECO:0000313" key="16">
    <source>
        <dbReference type="EMBL" id="GAQ80055.1"/>
    </source>
</evidence>
<evidence type="ECO:0000256" key="10">
    <source>
        <dbReference type="ARBA" id="ARBA00022840"/>
    </source>
</evidence>
<evidence type="ECO:0000256" key="11">
    <source>
        <dbReference type="ARBA" id="ARBA00047899"/>
    </source>
</evidence>
<sequence>MGTFGEQPAISPKVRSPSLLRKVTFAEGLTSPGGSTLSSPTVRSLLQRTAESGAFDGALGSSPPGGRGFFSLDAPTQVSPPHNELRSSDAPSQPTTTSVLLRRAGSQEVQPDIALTYTYANEEDNGGLASWPGPDHLPPPLKTPRRITDPAESMERERPLQRASSVSPPQRRSPRHPSSAVGSPPKRSHLARGVSDARTEMRAFADKLGKLAMQDDLEKVEPTSRVKFRAWDDLVVQPPDSPSYQVPEGLFSPSLPIVSPTSLGSAAAESQSIAALLRASSTPRQLSPRASNGGTLSPQSLARQISASWDVHGASLEPNVPLASPVGWRSKVASGVVNGLLEALDLKFNAAKEEVNTELQTFTREVQEMIDKSAPPKPSVGTPEGTTSLLGFFSGGGRRASRGGEETGSRRNSFGGTGTSPEVDVPKLEKLLDSAKQCQAMSAESFRTECEALVAKLDEERKDLPVGALKRLHTRLLFILTRCTRLLQFQKEGFAIDRDLSSATWNAPGGGDGKKSWPVAEPKLDRAWTARSPERRGPGGSPGKRLAGAGSLPVGTEVPLDWLHSLEKQRRLERIESGLSDWSENLEGLENPDEGPKETPADLTKAEPFGLVQKVTSWRAAAMRAKDDLGGGDISPGAAAPAAEKPPEAGDGVSPGGSRPGAMLPPLARSPSESARSPSIKKPNEQLRVSIPNAGGDEAVESPPPSRESSGALTRMQPGGLTRVTSEPALVSLQSVGSDQSGARGSGKASPSPRTADRMRSRWAWSPDVRAPSKSPARHRFVVCRICERQVSNAYLEEHSRLCAAADRCDAKHFSLDERLQNLAYEMESMLNPQDDALTDSTRVGFAGTPDSRFSAGPYGAFVSPLMSPMHESLLAGRGGGSSFGGSPAIRSFASPLRSTSSPLKPHEPMWQGRGALSPLKLGGSTHSSESELTKLGHSKSNKWPESPIRTKSGVTTSGSFSDSPGRPPAVQTSIHHRSGTWSDSSGSPAVRRPQGGDVKSPFGRSASFHEVDYATLEDRKHAEAVAAAAGILEPAPKEREGSPSSGASGTPRSHELPGERISTLLARKQGSGALEASLRRSMDLDLKQQGSSDLGSVLHSGREEDFSDWDEEEDTRRDQTEEEKWAITQMEELVDIAHCGAEVTPQQEDAVEQCWSCIEDLQDLLDGVLRDEPEWGGGESWLQVVFETFGRRVDQILREKHKVLQTSIADAGSALPMEGEDAGPPREDASGAQFAPGTPSNPPKDRVTIDDFEIIKPISRGAYGRVFLARKRATGDLFAMKVLRKSDMIRKNAVESVKAERDILIYARNPFVVRFFYSFTCRDNLYLVMEYANGGDCYSLLRGLGCFEEDMAMRYIAETVLALEYLHGLGVVHRDLKPDNMLIAHDGHIKLTDFGLSRVGLINSTDELASTSTGGSSGQDGHPPSLEEQRLRRERGAVGTPDYLAPEILLGTGHTAAADWWSVGVILYEFLVGVPPFNADSPQAIFDNILNRTITWPHVPDEMSDEAQDLIDRLLTPDPKLRLGAGGAAEVKHHPFFRDISWDTLARQKAAFIPTPDSLDDTSYFTTRKQWDSLGGGANHRTAEGGGGEFEDSSDYSGTSGSSELDLRGEEGDNVNELQGFEGAKEHGAKFNAFSGFSFKNLSQLASINYDIAQQDRDDEEDAMEGLEELDPEGPPETELR</sequence>
<keyword evidence="2" id="KW-0723">Serine/threonine-protein kinase</keyword>
<feature type="compositionally biased region" description="Polar residues" evidence="13">
    <location>
        <begin position="953"/>
        <end position="963"/>
    </location>
</feature>
<comment type="catalytic activity">
    <reaction evidence="12">
        <text>L-seryl-[protein] + ATP = O-phospho-L-seryl-[protein] + ADP + H(+)</text>
        <dbReference type="Rhea" id="RHEA:17989"/>
        <dbReference type="Rhea" id="RHEA-COMP:9863"/>
        <dbReference type="Rhea" id="RHEA-COMP:11604"/>
        <dbReference type="ChEBI" id="CHEBI:15378"/>
        <dbReference type="ChEBI" id="CHEBI:29999"/>
        <dbReference type="ChEBI" id="CHEBI:30616"/>
        <dbReference type="ChEBI" id="CHEBI:83421"/>
        <dbReference type="ChEBI" id="CHEBI:456216"/>
        <dbReference type="EC" id="2.7.11.1"/>
    </reaction>
</comment>
<dbReference type="EC" id="2.7.11.1" evidence="1"/>
<feature type="region of interest" description="Disordered" evidence="13">
    <location>
        <begin position="894"/>
        <end position="1006"/>
    </location>
</feature>
<evidence type="ECO:0000256" key="8">
    <source>
        <dbReference type="ARBA" id="ARBA00022777"/>
    </source>
</evidence>
<feature type="compositionally biased region" description="Low complexity" evidence="13">
    <location>
        <begin position="664"/>
        <end position="678"/>
    </location>
</feature>
<feature type="region of interest" description="Disordered" evidence="13">
    <location>
        <begin position="391"/>
        <end position="423"/>
    </location>
</feature>
<dbReference type="InterPro" id="IPR011009">
    <property type="entry name" value="Kinase-like_dom_sf"/>
</dbReference>
<feature type="compositionally biased region" description="Gly residues" evidence="13">
    <location>
        <begin position="1575"/>
        <end position="1589"/>
    </location>
</feature>
<organism evidence="16 17">
    <name type="scientific">Klebsormidium nitens</name>
    <name type="common">Green alga</name>
    <name type="synonym">Ulothrix nitens</name>
    <dbReference type="NCBI Taxonomy" id="105231"/>
    <lineage>
        <taxon>Eukaryota</taxon>
        <taxon>Viridiplantae</taxon>
        <taxon>Streptophyta</taxon>
        <taxon>Klebsormidiophyceae</taxon>
        <taxon>Klebsormidiales</taxon>
        <taxon>Klebsormidiaceae</taxon>
        <taxon>Klebsormidium</taxon>
    </lineage>
</organism>
<feature type="domain" description="AGC-kinase C-terminal" evidence="15">
    <location>
        <begin position="1539"/>
        <end position="1650"/>
    </location>
</feature>
<dbReference type="GO" id="GO:0004674">
    <property type="term" value="F:protein serine/threonine kinase activity"/>
    <property type="evidence" value="ECO:0000318"/>
    <property type="project" value="GO_Central"/>
</dbReference>
<evidence type="ECO:0000313" key="17">
    <source>
        <dbReference type="Proteomes" id="UP000054558"/>
    </source>
</evidence>
<dbReference type="Pfam" id="PF00069">
    <property type="entry name" value="Pkinase"/>
    <property type="match status" value="1"/>
</dbReference>
<dbReference type="CDD" id="cd05579">
    <property type="entry name" value="STKc_MAST_like"/>
    <property type="match status" value="1"/>
</dbReference>
<evidence type="ECO:0000256" key="4">
    <source>
        <dbReference type="ARBA" id="ARBA00022679"/>
    </source>
</evidence>
<dbReference type="Pfam" id="PF26031">
    <property type="entry name" value="IREH1"/>
    <property type="match status" value="1"/>
</dbReference>
<dbReference type="GO" id="GO:0035556">
    <property type="term" value="P:intracellular signal transduction"/>
    <property type="evidence" value="ECO:0000318"/>
    <property type="project" value="GO_Central"/>
</dbReference>
<dbReference type="PROSITE" id="PS51285">
    <property type="entry name" value="AGC_KINASE_CTER"/>
    <property type="match status" value="1"/>
</dbReference>
<evidence type="ECO:0000256" key="3">
    <source>
        <dbReference type="ARBA" id="ARBA00022553"/>
    </source>
</evidence>
<feature type="region of interest" description="Disordered" evidence="13">
    <location>
        <begin position="1571"/>
        <end position="1611"/>
    </location>
</feature>
<keyword evidence="17" id="KW-1185">Reference proteome</keyword>
<keyword evidence="5" id="KW-0479">Metal-binding</keyword>
<dbReference type="OrthoDB" id="162894at2759"/>
<feature type="compositionally biased region" description="Acidic residues" evidence="13">
    <location>
        <begin position="1658"/>
        <end position="1682"/>
    </location>
</feature>
<dbReference type="Gene3D" id="3.30.200.20">
    <property type="entry name" value="Phosphorylase Kinase, domain 1"/>
    <property type="match status" value="1"/>
</dbReference>
<name>A0A1Y1HN36_KLENI</name>
<dbReference type="GO" id="GO:0008270">
    <property type="term" value="F:zinc ion binding"/>
    <property type="evidence" value="ECO:0007669"/>
    <property type="project" value="UniProtKB-KW"/>
</dbReference>